<comment type="caution">
    <text evidence="2">The sequence shown here is derived from an EMBL/GenBank/DDBJ whole genome shotgun (WGS) entry which is preliminary data.</text>
</comment>
<feature type="region of interest" description="Disordered" evidence="1">
    <location>
        <begin position="120"/>
        <end position="152"/>
    </location>
</feature>
<evidence type="ECO:0008006" key="4">
    <source>
        <dbReference type="Google" id="ProtNLM"/>
    </source>
</evidence>
<dbReference type="EMBL" id="JAMKFE010000004">
    <property type="protein sequence ID" value="MCM5679472.1"/>
    <property type="molecule type" value="Genomic_DNA"/>
</dbReference>
<accession>A0ABT0YMJ4</accession>
<keyword evidence="3" id="KW-1185">Reference proteome</keyword>
<evidence type="ECO:0000313" key="3">
    <source>
        <dbReference type="Proteomes" id="UP001165541"/>
    </source>
</evidence>
<organism evidence="2 3">
    <name type="scientific">Caldimonas mangrovi</name>
    <dbReference type="NCBI Taxonomy" id="2944811"/>
    <lineage>
        <taxon>Bacteria</taxon>
        <taxon>Pseudomonadati</taxon>
        <taxon>Pseudomonadota</taxon>
        <taxon>Betaproteobacteria</taxon>
        <taxon>Burkholderiales</taxon>
        <taxon>Sphaerotilaceae</taxon>
        <taxon>Caldimonas</taxon>
    </lineage>
</organism>
<gene>
    <name evidence="2" type="ORF">M8A51_08005</name>
</gene>
<feature type="region of interest" description="Disordered" evidence="1">
    <location>
        <begin position="1"/>
        <end position="107"/>
    </location>
</feature>
<sequence length="152" mass="15676">MAQSSVAGGRRMPQRDEGSRAGLLGPSDTSDSGSDIMGGPGLADAQAQGLDEGTTSDIDRSLGAGADYGDPELDAQSDSTGTGERALADRDAGFEEAGDISPDRVERLDPLDATQLEAMSEEEFDGISGENLVVDEDEGSAEDPDDAADRRP</sequence>
<protein>
    <recommendedName>
        <fullName evidence="4">Phosphotransferase system, HPr-related protein</fullName>
    </recommendedName>
</protein>
<dbReference type="RefSeq" id="WP_251777681.1">
    <property type="nucleotide sequence ID" value="NZ_JAMKFE010000004.1"/>
</dbReference>
<evidence type="ECO:0000256" key="1">
    <source>
        <dbReference type="SAM" id="MobiDB-lite"/>
    </source>
</evidence>
<name>A0ABT0YMJ4_9BURK</name>
<feature type="compositionally biased region" description="Acidic residues" evidence="1">
    <location>
        <begin position="133"/>
        <end position="146"/>
    </location>
</feature>
<evidence type="ECO:0000313" key="2">
    <source>
        <dbReference type="EMBL" id="MCM5679472.1"/>
    </source>
</evidence>
<reference evidence="2" key="1">
    <citation type="submission" date="2022-05" db="EMBL/GenBank/DDBJ databases">
        <title>Schlegelella sp. nov., isolated from mangrove soil.</title>
        <authorList>
            <person name="Liu Y."/>
            <person name="Ge X."/>
            <person name="Liu W."/>
        </authorList>
    </citation>
    <scope>NUCLEOTIDE SEQUENCE</scope>
    <source>
        <strain evidence="2">S2-27</strain>
    </source>
</reference>
<dbReference type="Proteomes" id="UP001165541">
    <property type="component" value="Unassembled WGS sequence"/>
</dbReference>
<proteinExistence type="predicted"/>